<feature type="region of interest" description="Disordered" evidence="1">
    <location>
        <begin position="105"/>
        <end position="168"/>
    </location>
</feature>
<dbReference type="Proteomes" id="UP000008370">
    <property type="component" value="Unassembled WGS sequence"/>
</dbReference>
<dbReference type="HOGENOM" id="CLU_115940_0_0_1"/>
<reference evidence="3 4" key="1">
    <citation type="journal article" date="2012" name="BMC Genomics">
        <title>Comparative genomics of the white-rot fungi, Phanerochaete carnosa and P. chrysosporium, to elucidate the genetic basis of the distinct wood types they colonize.</title>
        <authorList>
            <person name="Suzuki H."/>
            <person name="MacDonald J."/>
            <person name="Syed K."/>
            <person name="Salamov A."/>
            <person name="Hori C."/>
            <person name="Aerts A."/>
            <person name="Henrissat B."/>
            <person name="Wiebenga A."/>
            <person name="vanKuyk P.A."/>
            <person name="Barry K."/>
            <person name="Lindquist E."/>
            <person name="LaButti K."/>
            <person name="Lapidus A."/>
            <person name="Lucas S."/>
            <person name="Coutinho P."/>
            <person name="Gong Y."/>
            <person name="Samejima M."/>
            <person name="Mahadevan R."/>
            <person name="Abou-Zaid M."/>
            <person name="de Vries R.P."/>
            <person name="Igarashi K."/>
            <person name="Yadav J.S."/>
            <person name="Grigoriev I.V."/>
            <person name="Master E.R."/>
        </authorList>
    </citation>
    <scope>NUCLEOTIDE SEQUENCE [LARGE SCALE GENOMIC DNA]</scope>
    <source>
        <strain evidence="3 4">HHB-10118-sp</strain>
    </source>
</reference>
<accession>K5W1T2</accession>
<keyword evidence="2" id="KW-1133">Transmembrane helix</keyword>
<feature type="compositionally biased region" description="Low complexity" evidence="1">
    <location>
        <begin position="110"/>
        <end position="168"/>
    </location>
</feature>
<keyword evidence="2" id="KW-0472">Membrane</keyword>
<dbReference type="GeneID" id="18909760"/>
<evidence type="ECO:0000313" key="3">
    <source>
        <dbReference type="EMBL" id="EKM52824.1"/>
    </source>
</evidence>
<keyword evidence="2" id="KW-0812">Transmembrane</keyword>
<dbReference type="EMBL" id="JH930475">
    <property type="protein sequence ID" value="EKM52824.1"/>
    <property type="molecule type" value="Genomic_DNA"/>
</dbReference>
<proteinExistence type="predicted"/>
<gene>
    <name evidence="3" type="ORF">PHACADRAFT_176833</name>
</gene>
<organism evidence="3 4">
    <name type="scientific">Phanerochaete carnosa (strain HHB-10118-sp)</name>
    <name type="common">White-rot fungus</name>
    <name type="synonym">Peniophora carnosa</name>
    <dbReference type="NCBI Taxonomy" id="650164"/>
    <lineage>
        <taxon>Eukaryota</taxon>
        <taxon>Fungi</taxon>
        <taxon>Dikarya</taxon>
        <taxon>Basidiomycota</taxon>
        <taxon>Agaricomycotina</taxon>
        <taxon>Agaricomycetes</taxon>
        <taxon>Polyporales</taxon>
        <taxon>Phanerochaetaceae</taxon>
        <taxon>Phanerochaete</taxon>
    </lineage>
</organism>
<evidence type="ECO:0000256" key="2">
    <source>
        <dbReference type="SAM" id="Phobius"/>
    </source>
</evidence>
<dbReference type="AlphaFoldDB" id="K5W1T2"/>
<name>K5W1T2_PHACS</name>
<dbReference type="KEGG" id="pco:PHACADRAFT_176833"/>
<feature type="transmembrane region" description="Helical" evidence="2">
    <location>
        <begin position="80"/>
        <end position="101"/>
    </location>
</feature>
<evidence type="ECO:0000256" key="1">
    <source>
        <dbReference type="SAM" id="MobiDB-lite"/>
    </source>
</evidence>
<dbReference type="InParanoid" id="K5W1T2"/>
<sequence length="197" mass="19805">MASYDERLLDSAPVVTREAKQEGYNVDLLDDSRRAGSSSPETRAPLASNHGHAEAALASKEQLAPYPAARPIPWWKTKKFIVFSVIFAVVAIAAIVGGAVGGSVHHHNKSNSTDTSGSQTSSSPTATGTTAANATSGNSNQNGGGNSTNNSGGNVGPNVGSGTSSLATTTGSNFNPAAVANLAQPTSDVGVVAGEIN</sequence>
<protein>
    <submittedName>
        <fullName evidence="3">Uncharacterized protein</fullName>
    </submittedName>
</protein>
<evidence type="ECO:0000313" key="4">
    <source>
        <dbReference type="Proteomes" id="UP000008370"/>
    </source>
</evidence>
<dbReference type="OrthoDB" id="3268868at2759"/>
<keyword evidence="4" id="KW-1185">Reference proteome</keyword>
<feature type="region of interest" description="Disordered" evidence="1">
    <location>
        <begin position="23"/>
        <end position="54"/>
    </location>
</feature>
<dbReference type="RefSeq" id="XP_007399154.1">
    <property type="nucleotide sequence ID" value="XM_007399092.1"/>
</dbReference>